<accession>A0A6J6BXI1</accession>
<keyword evidence="1" id="KW-1133">Transmembrane helix</keyword>
<organism evidence="2">
    <name type="scientific">freshwater metagenome</name>
    <dbReference type="NCBI Taxonomy" id="449393"/>
    <lineage>
        <taxon>unclassified sequences</taxon>
        <taxon>metagenomes</taxon>
        <taxon>ecological metagenomes</taxon>
    </lineage>
</organism>
<evidence type="ECO:0000313" key="2">
    <source>
        <dbReference type="EMBL" id="CAB4543792.1"/>
    </source>
</evidence>
<gene>
    <name evidence="2" type="ORF">UFOPK1410_00834</name>
</gene>
<reference evidence="2" key="1">
    <citation type="submission" date="2020-05" db="EMBL/GenBank/DDBJ databases">
        <authorList>
            <person name="Chiriac C."/>
            <person name="Salcher M."/>
            <person name="Ghai R."/>
            <person name="Kavagutti S V."/>
        </authorList>
    </citation>
    <scope>NUCLEOTIDE SEQUENCE</scope>
</reference>
<keyword evidence="1" id="KW-0472">Membrane</keyword>
<protein>
    <submittedName>
        <fullName evidence="2">Unannotated protein</fullName>
    </submittedName>
</protein>
<keyword evidence="1" id="KW-0812">Transmembrane</keyword>
<dbReference type="EMBL" id="CAEZSH010000112">
    <property type="protein sequence ID" value="CAB4543792.1"/>
    <property type="molecule type" value="Genomic_DNA"/>
</dbReference>
<evidence type="ECO:0000256" key="1">
    <source>
        <dbReference type="SAM" id="Phobius"/>
    </source>
</evidence>
<dbReference type="AlphaFoldDB" id="A0A6J6BXI1"/>
<proteinExistence type="predicted"/>
<sequence>MPKRDSNRRAGGKAKVTFKTFTASIRPQDLGERAVALETEERQAKRALSTGAKILVFGPLAVLALLGSTVAVLKALEVPTDLPSSQAQQTNDSKCDFSFAGTSVESRSKVVFGGVIVDTGEVECDGELFIVTQTSNTEDEVLSVKKKRA</sequence>
<feature type="transmembrane region" description="Helical" evidence="1">
    <location>
        <begin position="54"/>
        <end position="76"/>
    </location>
</feature>
<name>A0A6J6BXI1_9ZZZZ</name>